<dbReference type="SUPFAM" id="SSF56219">
    <property type="entry name" value="DNase I-like"/>
    <property type="match status" value="1"/>
</dbReference>
<organism evidence="2 3">
    <name type="scientific">Coemansia guatemalensis</name>
    <dbReference type="NCBI Taxonomy" id="2761395"/>
    <lineage>
        <taxon>Eukaryota</taxon>
        <taxon>Fungi</taxon>
        <taxon>Fungi incertae sedis</taxon>
        <taxon>Zoopagomycota</taxon>
        <taxon>Kickxellomycotina</taxon>
        <taxon>Kickxellomycetes</taxon>
        <taxon>Kickxellales</taxon>
        <taxon>Kickxellaceae</taxon>
        <taxon>Coemansia</taxon>
    </lineage>
</organism>
<gene>
    <name evidence="2" type="ORF">H4R20_003179</name>
</gene>
<dbReference type="AlphaFoldDB" id="A0A9W8I2D4"/>
<accession>A0A9W8I2D4</accession>
<dbReference type="Proteomes" id="UP001140094">
    <property type="component" value="Unassembled WGS sequence"/>
</dbReference>
<dbReference type="InterPro" id="IPR036691">
    <property type="entry name" value="Endo/exonu/phosph_ase_sf"/>
</dbReference>
<protein>
    <recommendedName>
        <fullName evidence="1">Endonuclease/exonuclease/phosphatase domain-containing protein</fullName>
    </recommendedName>
</protein>
<dbReference type="OrthoDB" id="200415at2759"/>
<evidence type="ECO:0000259" key="1">
    <source>
        <dbReference type="Pfam" id="PF03372"/>
    </source>
</evidence>
<dbReference type="Gene3D" id="3.60.10.10">
    <property type="entry name" value="Endonuclease/exonuclease/phosphatase"/>
    <property type="match status" value="1"/>
</dbReference>
<evidence type="ECO:0000313" key="3">
    <source>
        <dbReference type="Proteomes" id="UP001140094"/>
    </source>
</evidence>
<feature type="domain" description="Endonuclease/exonuclease/phosphatase" evidence="1">
    <location>
        <begin position="34"/>
        <end position="332"/>
    </location>
</feature>
<comment type="caution">
    <text evidence="2">The sequence shown here is derived from an EMBL/GenBank/DDBJ whole genome shotgun (WGS) entry which is preliminary data.</text>
</comment>
<dbReference type="Pfam" id="PF03372">
    <property type="entry name" value="Exo_endo_phos"/>
    <property type="match status" value="1"/>
</dbReference>
<evidence type="ECO:0000313" key="2">
    <source>
        <dbReference type="EMBL" id="KAJ2802703.1"/>
    </source>
</evidence>
<name>A0A9W8I2D4_9FUNG</name>
<sequence>MNLALPGEVVTYDYRDVRSALPTGLEIYRPLRVLQWNIERGYKLDAVIAILEKLDADILCLQEIDICNRRSGSQNHGQIIAERLKLNAGIAIEFQELRSPCRDALQQGGGLHGNAIYSKFDMSFRVIDHAHQPYNWPRNGMLLGEPRLGHRCTLVAEIQVPGQLPILAYSAHFECFTGILGRTGMLCDLLLDSRRQSTRIPHQLILGDFNTFAHSLARFSPKYANGWYRFRTLGMTEPEWWLHNILSWYPQQDGSRNLRLENDGLPKDLRLSQEMYNAAVNPGWYDPFDPITDITICNHAGWMTAKADWAFVCQLNVIKYWMENRSFSASDHRCLVLEVEHAHEDILDKHMQLTKRLACRLINRRQ</sequence>
<dbReference type="GO" id="GO:0003824">
    <property type="term" value="F:catalytic activity"/>
    <property type="evidence" value="ECO:0007669"/>
    <property type="project" value="InterPro"/>
</dbReference>
<reference evidence="2" key="1">
    <citation type="submission" date="2022-07" db="EMBL/GenBank/DDBJ databases">
        <title>Phylogenomic reconstructions and comparative analyses of Kickxellomycotina fungi.</title>
        <authorList>
            <person name="Reynolds N.K."/>
            <person name="Stajich J.E."/>
            <person name="Barry K."/>
            <person name="Grigoriev I.V."/>
            <person name="Crous P."/>
            <person name="Smith M.E."/>
        </authorList>
    </citation>
    <scope>NUCLEOTIDE SEQUENCE</scope>
    <source>
        <strain evidence="2">NRRL 1565</strain>
    </source>
</reference>
<dbReference type="EMBL" id="JANBUO010000622">
    <property type="protein sequence ID" value="KAJ2802703.1"/>
    <property type="molecule type" value="Genomic_DNA"/>
</dbReference>
<dbReference type="InterPro" id="IPR005135">
    <property type="entry name" value="Endo/exonuclease/phosphatase"/>
</dbReference>
<proteinExistence type="predicted"/>
<keyword evidence="3" id="KW-1185">Reference proteome</keyword>